<dbReference type="EMBL" id="CAADJA010000002">
    <property type="protein sequence ID" value="VFS51448.1"/>
    <property type="molecule type" value="Genomic_DNA"/>
</dbReference>
<reference evidence="1" key="2">
    <citation type="submission" date="2017-09" db="EMBL/GenBank/DDBJ databases">
        <title>FDA dAtabase for Regulatory Grade micrObial Sequences (FDA-ARGOS): Supporting development and validation of Infectious Disease Dx tests.</title>
        <authorList>
            <person name="Minogue T."/>
            <person name="Wolcott M."/>
            <person name="Wasieloski L."/>
            <person name="Aguilar W."/>
            <person name="Moore D."/>
            <person name="Tallon L.J."/>
            <person name="Sadzewicz L."/>
            <person name="Ott S."/>
            <person name="Zhao X."/>
            <person name="Nagaraj S."/>
            <person name="Vavikolanu K."/>
            <person name="Aluvathingal J."/>
            <person name="Nadendla S."/>
            <person name="Sichtig H."/>
        </authorList>
    </citation>
    <scope>NUCLEOTIDE SEQUENCE</scope>
    <source>
        <strain evidence="1">FDAARGOS_387</strain>
    </source>
</reference>
<protein>
    <submittedName>
        <fullName evidence="1">Transcriptional regulator</fullName>
    </submittedName>
    <submittedName>
        <fullName evidence="2">Uncharacterized protein conserved in bacteria, prophage-related</fullName>
    </submittedName>
</protein>
<gene>
    <name evidence="1" type="ORF">CRN84_18500</name>
    <name evidence="2" type="ORF">NCTC12282_05091</name>
</gene>
<reference evidence="3" key="1">
    <citation type="submission" date="2017-09" db="EMBL/GenBank/DDBJ databases">
        <title>FDA dAtabase for Regulatory Grade micrObial Sequences (FDA-ARGOS): Supporting development and validation of Infectious Disease Dx tests.</title>
        <authorList>
            <person name="Minogue T."/>
            <person name="Wolcott M."/>
            <person name="Wasieloski L."/>
            <person name="Aguilar W."/>
            <person name="Moore D."/>
            <person name="Tallon L."/>
            <person name="Sadzewicz L."/>
            <person name="Ott S."/>
            <person name="Zhao X."/>
            <person name="Nagaraj S."/>
            <person name="Vavikolanu K."/>
            <person name="Aluvathingal J."/>
            <person name="Nadendla S."/>
            <person name="Sichtig H."/>
        </authorList>
    </citation>
    <scope>NUCLEOTIDE SEQUENCE [LARGE SCALE GENOMIC DNA]</scope>
    <source>
        <strain evidence="3">FDAARGOS_387</strain>
    </source>
</reference>
<evidence type="ECO:0000313" key="1">
    <source>
        <dbReference type="EMBL" id="PHI31187.1"/>
    </source>
</evidence>
<dbReference type="EMBL" id="PDDX01000001">
    <property type="protein sequence ID" value="PHI31187.1"/>
    <property type="molecule type" value="Genomic_DNA"/>
</dbReference>
<dbReference type="RefSeq" id="WP_029096170.1">
    <property type="nucleotide sequence ID" value="NZ_CAADJA010000002.1"/>
</dbReference>
<organism evidence="1 3">
    <name type="scientific">Budvicia aquatica</name>
    <dbReference type="NCBI Taxonomy" id="82979"/>
    <lineage>
        <taxon>Bacteria</taxon>
        <taxon>Pseudomonadati</taxon>
        <taxon>Pseudomonadota</taxon>
        <taxon>Gammaproteobacteria</taxon>
        <taxon>Enterobacterales</taxon>
        <taxon>Budviciaceae</taxon>
        <taxon>Budvicia</taxon>
    </lineage>
</organism>
<dbReference type="Proteomes" id="UP000224974">
    <property type="component" value="Unassembled WGS sequence"/>
</dbReference>
<dbReference type="OrthoDB" id="5682908at2"/>
<dbReference type="SUPFAM" id="SSF47413">
    <property type="entry name" value="lambda repressor-like DNA-binding domains"/>
    <property type="match status" value="1"/>
</dbReference>
<dbReference type="Pfam" id="PF15943">
    <property type="entry name" value="YdaS_toxin"/>
    <property type="match status" value="1"/>
</dbReference>
<dbReference type="Proteomes" id="UP000373449">
    <property type="component" value="Unassembled WGS sequence"/>
</dbReference>
<dbReference type="GO" id="GO:0003677">
    <property type="term" value="F:DNA binding"/>
    <property type="evidence" value="ECO:0007669"/>
    <property type="project" value="InterPro"/>
</dbReference>
<evidence type="ECO:0000313" key="2">
    <source>
        <dbReference type="EMBL" id="VFS51448.1"/>
    </source>
</evidence>
<dbReference type="Gene3D" id="1.10.260.40">
    <property type="entry name" value="lambda repressor-like DNA-binding domains"/>
    <property type="match status" value="1"/>
</dbReference>
<keyword evidence="3" id="KW-1185">Reference proteome</keyword>
<dbReference type="InterPro" id="IPR031856">
    <property type="entry name" value="YdaS_toxin-like"/>
</dbReference>
<reference evidence="2 4" key="3">
    <citation type="submission" date="2019-03" db="EMBL/GenBank/DDBJ databases">
        <authorList>
            <consortium name="Pathogen Informatics"/>
        </authorList>
    </citation>
    <scope>NUCLEOTIDE SEQUENCE [LARGE SCALE GENOMIC DNA]</scope>
    <source>
        <strain evidence="2 4">NCTC12282</strain>
    </source>
</reference>
<dbReference type="AlphaFoldDB" id="A0A2C6DPP2"/>
<sequence>MKNNAIDKAIRIAGGQKALGEKVGRAQSTICDWLNNKKRIAPEVVPNLVLVTGGEVQAYEFRPDLPHLFPHPDTKPCTTKHT</sequence>
<dbReference type="InterPro" id="IPR010982">
    <property type="entry name" value="Lambda_DNA-bd_dom_sf"/>
</dbReference>
<name>A0A2C6DPP2_9GAMM</name>
<evidence type="ECO:0000313" key="4">
    <source>
        <dbReference type="Proteomes" id="UP000373449"/>
    </source>
</evidence>
<accession>A0A2C6DPP2</accession>
<proteinExistence type="predicted"/>
<evidence type="ECO:0000313" key="3">
    <source>
        <dbReference type="Proteomes" id="UP000224974"/>
    </source>
</evidence>